<dbReference type="InterPro" id="IPR053194">
    <property type="entry name" value="tRNA_methyltr_O"/>
</dbReference>
<dbReference type="PIRSF" id="PIRSF006578">
    <property type="entry name" value="FwdE"/>
    <property type="match status" value="1"/>
</dbReference>
<dbReference type="Pfam" id="PF02663">
    <property type="entry name" value="FmdE"/>
    <property type="match status" value="1"/>
</dbReference>
<evidence type="ECO:0000256" key="2">
    <source>
        <dbReference type="ARBA" id="ARBA00022771"/>
    </source>
</evidence>
<dbReference type="Pfam" id="PF01258">
    <property type="entry name" value="zf-dskA_traR"/>
    <property type="match status" value="1"/>
</dbReference>
<evidence type="ECO:0000256" key="3">
    <source>
        <dbReference type="ARBA" id="ARBA00022833"/>
    </source>
</evidence>
<gene>
    <name evidence="6" type="ORF">ABH15_00775</name>
</gene>
<comment type="caution">
    <text evidence="6">The sequence shown here is derived from an EMBL/GenBank/DDBJ whole genome shotgun (WGS) entry which is preliminary data.</text>
</comment>
<organism evidence="6 7">
    <name type="scientific">Methanoculleus taiwanensis</name>
    <dbReference type="NCBI Taxonomy" id="1550565"/>
    <lineage>
        <taxon>Archaea</taxon>
        <taxon>Methanobacteriati</taxon>
        <taxon>Methanobacteriota</taxon>
        <taxon>Stenosarchaea group</taxon>
        <taxon>Methanomicrobia</taxon>
        <taxon>Methanomicrobiales</taxon>
        <taxon>Methanomicrobiaceae</taxon>
        <taxon>Methanoculleus</taxon>
    </lineage>
</organism>
<evidence type="ECO:0000313" key="7">
    <source>
        <dbReference type="Proteomes" id="UP000290932"/>
    </source>
</evidence>
<name>A0A498H4G3_9EURY</name>
<dbReference type="InterPro" id="IPR000962">
    <property type="entry name" value="Znf_DskA_TraR"/>
</dbReference>
<dbReference type="Proteomes" id="UP000290932">
    <property type="component" value="Unassembled WGS sequence"/>
</dbReference>
<dbReference type="EMBL" id="LHQS01000001">
    <property type="protein sequence ID" value="RXE56744.1"/>
    <property type="molecule type" value="Genomic_DNA"/>
</dbReference>
<feature type="domain" description="Formylmethanofuran dehydrogenase subunit E" evidence="5">
    <location>
        <begin position="20"/>
        <end position="154"/>
    </location>
</feature>
<evidence type="ECO:0000313" key="6">
    <source>
        <dbReference type="EMBL" id="RXE56744.1"/>
    </source>
</evidence>
<keyword evidence="1" id="KW-0479">Metal-binding</keyword>
<keyword evidence="3" id="KW-0862">Zinc</keyword>
<evidence type="ECO:0000256" key="1">
    <source>
        <dbReference type="ARBA" id="ARBA00022723"/>
    </source>
</evidence>
<dbReference type="SUPFAM" id="SSF143555">
    <property type="entry name" value="FwdE-like"/>
    <property type="match status" value="1"/>
</dbReference>
<keyword evidence="2" id="KW-0863">Zinc-finger</keyword>
<sequence>MEADNAHENRYASFEDLIRFHGHACPGLATGYRASLAAMKALGVERPYDEELVAIAETDACGVDGIQMVTGCTAGKGNLIIRDYGKHVFTFISRESGRAVRVLVCNPDIPEKSEMDDLRGKVFSGGAADEERRRFYELMQVVTERLLTLPEESVVAVREVSVEPPQTARIFASVACACCGESVADAKMRTLDGERVCIPCYEERASGR</sequence>
<proteinExistence type="predicted"/>
<accession>A0A498H4G3</accession>
<dbReference type="RefSeq" id="WP_128692468.1">
    <property type="nucleotide sequence ID" value="NZ_LHQS01000001.1"/>
</dbReference>
<reference evidence="6 7" key="1">
    <citation type="journal article" date="2015" name="Int. J. Syst. Evol. Microbiol.">
        <title>Methanoculleus taiwanensis sp. nov., a methanogen isolated from deep marine sediment at the deformation front area near Taiwan.</title>
        <authorList>
            <person name="Weng C.Y."/>
            <person name="Chen S.C."/>
            <person name="Lai M.C."/>
            <person name="Wu S.Y."/>
            <person name="Lin S."/>
            <person name="Yang T.F."/>
            <person name="Chen P.C."/>
        </authorList>
    </citation>
    <scope>NUCLEOTIDE SEQUENCE [LARGE SCALE GENOMIC DNA]</scope>
    <source>
        <strain evidence="6 7">CYW4</strain>
    </source>
</reference>
<dbReference type="InterPro" id="IPR026328">
    <property type="entry name" value="FmdE"/>
</dbReference>
<dbReference type="OrthoDB" id="31120at2157"/>
<keyword evidence="7" id="KW-1185">Reference proteome</keyword>
<evidence type="ECO:0000259" key="5">
    <source>
        <dbReference type="Pfam" id="PF02663"/>
    </source>
</evidence>
<dbReference type="PANTHER" id="PTHR39418:SF1">
    <property type="entry name" value="DEHYDROGENASE"/>
    <property type="match status" value="1"/>
</dbReference>
<dbReference type="PANTHER" id="PTHR39418">
    <property type="entry name" value="DEHYDROGENASE-RELATED"/>
    <property type="match status" value="1"/>
</dbReference>
<evidence type="ECO:0000259" key="4">
    <source>
        <dbReference type="Pfam" id="PF01258"/>
    </source>
</evidence>
<dbReference type="InterPro" id="IPR003814">
    <property type="entry name" value="FmdEsu_dom"/>
</dbReference>
<protein>
    <submittedName>
        <fullName evidence="6">Formylmethanofuran dehydrogenase</fullName>
    </submittedName>
</protein>
<dbReference type="Gene3D" id="3.30.1330.130">
    <property type="match status" value="1"/>
</dbReference>
<dbReference type="AlphaFoldDB" id="A0A498H4G3"/>
<feature type="domain" description="Zinc finger DksA/TraR C4-type" evidence="4">
    <location>
        <begin position="170"/>
        <end position="203"/>
    </location>
</feature>
<dbReference type="GO" id="GO:0008270">
    <property type="term" value="F:zinc ion binding"/>
    <property type="evidence" value="ECO:0007669"/>
    <property type="project" value="UniProtKB-KW"/>
</dbReference>